<keyword evidence="3" id="KW-0067">ATP-binding</keyword>
<sequence length="413" mass="45537">MRTVGVIVEYNPFHNGHLYHLQQSLAVTGADAVVAVMSGNFLQRGEPAMFGKRARTEMALAGGCDLVIELPVAYATQAAEWFAYGAVSLLQATGIVDALCFGSENGDLDSLRAIAASLAHEPEAFRLMLRGELDRGASYPSAYSSAVRHYMETIGNQRAASLPLARPNNTLGLHYLLALERLGSSIEPFTIIREKAEYNQSTITDQQIASATAIRSVIAGGGGMEQIAGVIPRSTYTIIARELAAGRKPVSWDNFYSKLFHQLLSQSPQQLSGYYEMSEGLEHRLHQALPVLEKPDFETLIGALKTRRYTRTKLQRVLLSVLLNHQKEQLAPPLLASGIDYIRVLGFTAKGRELLKRMKRTAGVPILLSAARSQGKHRYLELDVRASSLYELAYPDAGPKELFRDYYEPPVIM</sequence>
<organism evidence="4 5">
    <name type="scientific">Paenibacillus roseus</name>
    <dbReference type="NCBI Taxonomy" id="2798579"/>
    <lineage>
        <taxon>Bacteria</taxon>
        <taxon>Bacillati</taxon>
        <taxon>Bacillota</taxon>
        <taxon>Bacilli</taxon>
        <taxon>Bacillales</taxon>
        <taxon>Paenibacillaceae</taxon>
        <taxon>Paenibacillus</taxon>
    </lineage>
</organism>
<dbReference type="AlphaFoldDB" id="A0A934JAL6"/>
<accession>A0A934JAL6</accession>
<dbReference type="Pfam" id="PF05636">
    <property type="entry name" value="HIGH_NTase1"/>
    <property type="match status" value="1"/>
</dbReference>
<gene>
    <name evidence="3" type="primary">tmcAL</name>
    <name evidence="4" type="ORF">JFN88_19205</name>
</gene>
<keyword evidence="3" id="KW-0547">Nucleotide-binding</keyword>
<comment type="catalytic activity">
    <reaction evidence="3">
        <text>cytidine(34) in elongator tRNA(Met) + acetate + ATP = N(4)-acetylcytidine(34) in elongator tRNA(Met) + AMP + diphosphate</text>
        <dbReference type="Rhea" id="RHEA:58144"/>
        <dbReference type="Rhea" id="RHEA-COMP:10693"/>
        <dbReference type="Rhea" id="RHEA-COMP:10694"/>
        <dbReference type="ChEBI" id="CHEBI:30089"/>
        <dbReference type="ChEBI" id="CHEBI:30616"/>
        <dbReference type="ChEBI" id="CHEBI:33019"/>
        <dbReference type="ChEBI" id="CHEBI:74900"/>
        <dbReference type="ChEBI" id="CHEBI:82748"/>
        <dbReference type="ChEBI" id="CHEBI:456215"/>
    </reaction>
</comment>
<evidence type="ECO:0000313" key="5">
    <source>
        <dbReference type="Proteomes" id="UP000640274"/>
    </source>
</evidence>
<dbReference type="GO" id="GO:0006400">
    <property type="term" value="P:tRNA modification"/>
    <property type="evidence" value="ECO:0007669"/>
    <property type="project" value="UniProtKB-UniRule"/>
</dbReference>
<proteinExistence type="inferred from homology"/>
<keyword evidence="1 3" id="KW-0436">Ligase</keyword>
<feature type="binding site" evidence="3">
    <location>
        <position position="168"/>
    </location>
    <ligand>
        <name>ATP</name>
        <dbReference type="ChEBI" id="CHEBI:30616"/>
    </ligand>
</feature>
<dbReference type="RefSeq" id="WP_199020887.1">
    <property type="nucleotide sequence ID" value="NZ_JAELUP010000103.1"/>
</dbReference>
<dbReference type="GO" id="GO:0016879">
    <property type="term" value="F:ligase activity, forming carbon-nitrogen bonds"/>
    <property type="evidence" value="ECO:0007669"/>
    <property type="project" value="UniProtKB-UniRule"/>
</dbReference>
<dbReference type="EC" id="6.3.4.-" evidence="3"/>
<evidence type="ECO:0000256" key="3">
    <source>
        <dbReference type="HAMAP-Rule" id="MF_01539"/>
    </source>
</evidence>
<comment type="function">
    <text evidence="3">Catalyzes the formation of N(4)-acetylcytidine (ac(4)C) at the wobble position of elongator tRNA(Met), using acetate and ATP as substrates. First activates an acetate ion to form acetyladenylate (Ac-AMP) and then transfers the acetyl group to tRNA to form ac(4)C34.</text>
</comment>
<protein>
    <recommendedName>
        <fullName evidence="3">tRNA(Met) cytidine acetate ligase</fullName>
        <ecNumber evidence="3">6.3.4.-</ecNumber>
    </recommendedName>
</protein>
<dbReference type="InterPro" id="IPR014729">
    <property type="entry name" value="Rossmann-like_a/b/a_fold"/>
</dbReference>
<keyword evidence="3" id="KW-0694">RNA-binding</keyword>
<dbReference type="Gene3D" id="3.40.50.620">
    <property type="entry name" value="HUPs"/>
    <property type="match status" value="1"/>
</dbReference>
<dbReference type="PANTHER" id="PTHR37825">
    <property type="entry name" value="TRNA(MET) CYTIDINE ACETATE LIGASE"/>
    <property type="match status" value="1"/>
</dbReference>
<reference evidence="4" key="1">
    <citation type="submission" date="2020-12" db="EMBL/GenBank/DDBJ databases">
        <authorList>
            <person name="Huq M.A."/>
        </authorList>
    </citation>
    <scope>NUCLEOTIDE SEQUENCE</scope>
    <source>
        <strain evidence="4">MAHUQ-46</strain>
    </source>
</reference>
<comment type="caution">
    <text evidence="3">Lacks conserved residue(s) required for the propagation of feature annotation.</text>
</comment>
<dbReference type="PANTHER" id="PTHR37825:SF1">
    <property type="entry name" value="TRNA(MET) CYTIDINE ACETATE LIGASE"/>
    <property type="match status" value="1"/>
</dbReference>
<dbReference type="InterPro" id="IPR008513">
    <property type="entry name" value="tRNA(Met)_cyd_acetate_ligase"/>
</dbReference>
<keyword evidence="3" id="KW-0963">Cytoplasm</keyword>
<dbReference type="SUPFAM" id="SSF52374">
    <property type="entry name" value="Nucleotidylyl transferase"/>
    <property type="match status" value="1"/>
</dbReference>
<comment type="caution">
    <text evidence="4">The sequence shown here is derived from an EMBL/GenBank/DDBJ whole genome shotgun (WGS) entry which is preliminary data.</text>
</comment>
<keyword evidence="3" id="KW-0820">tRNA-binding</keyword>
<dbReference type="GO" id="GO:0005737">
    <property type="term" value="C:cytoplasm"/>
    <property type="evidence" value="ECO:0007669"/>
    <property type="project" value="UniProtKB-SubCell"/>
</dbReference>
<keyword evidence="5" id="KW-1185">Reference proteome</keyword>
<dbReference type="EMBL" id="JAELUP010000103">
    <property type="protein sequence ID" value="MBJ6363335.1"/>
    <property type="molecule type" value="Genomic_DNA"/>
</dbReference>
<dbReference type="NCBIfam" id="NF010191">
    <property type="entry name" value="PRK13670.1"/>
    <property type="match status" value="1"/>
</dbReference>
<dbReference type="HAMAP" id="MF_01539">
    <property type="entry name" value="TmcAL"/>
    <property type="match status" value="1"/>
</dbReference>
<feature type="binding site" evidence="3">
    <location>
        <position position="102"/>
    </location>
    <ligand>
        <name>ATP</name>
        <dbReference type="ChEBI" id="CHEBI:30616"/>
    </ligand>
</feature>
<feature type="binding site" evidence="3">
    <location>
        <position position="193"/>
    </location>
    <ligand>
        <name>ATP</name>
        <dbReference type="ChEBI" id="CHEBI:30616"/>
    </ligand>
</feature>
<dbReference type="Proteomes" id="UP000640274">
    <property type="component" value="Unassembled WGS sequence"/>
</dbReference>
<comment type="subcellular location">
    <subcellularLocation>
        <location evidence="3">Cytoplasm</location>
    </subcellularLocation>
</comment>
<name>A0A934JAL6_9BACL</name>
<dbReference type="GO" id="GO:0005524">
    <property type="term" value="F:ATP binding"/>
    <property type="evidence" value="ECO:0007669"/>
    <property type="project" value="UniProtKB-KW"/>
</dbReference>
<dbReference type="GO" id="GO:0000049">
    <property type="term" value="F:tRNA binding"/>
    <property type="evidence" value="ECO:0007669"/>
    <property type="project" value="UniProtKB-KW"/>
</dbReference>
<evidence type="ECO:0000256" key="1">
    <source>
        <dbReference type="ARBA" id="ARBA00022598"/>
    </source>
</evidence>
<evidence type="ECO:0000256" key="2">
    <source>
        <dbReference type="ARBA" id="ARBA00022694"/>
    </source>
</evidence>
<comment type="similarity">
    <text evidence="3">Belongs to the TmcAL family.</text>
</comment>
<feature type="binding site" evidence="3">
    <location>
        <begin position="7"/>
        <end position="20"/>
    </location>
    <ligand>
        <name>ATP</name>
        <dbReference type="ChEBI" id="CHEBI:30616"/>
    </ligand>
</feature>
<keyword evidence="2 3" id="KW-0819">tRNA processing</keyword>
<evidence type="ECO:0000313" key="4">
    <source>
        <dbReference type="EMBL" id="MBJ6363335.1"/>
    </source>
</evidence>